<comment type="caution">
    <text evidence="1">The sequence shown here is derived from an EMBL/GenBank/DDBJ whole genome shotgun (WGS) entry which is preliminary data.</text>
</comment>
<feature type="non-terminal residue" evidence="1">
    <location>
        <position position="87"/>
    </location>
</feature>
<name>A0AAW8APG6_KLEPN</name>
<dbReference type="InterPro" id="IPR047347">
    <property type="entry name" value="YvaQ-like_sensor"/>
</dbReference>
<evidence type="ECO:0000313" key="2">
    <source>
        <dbReference type="Proteomes" id="UP001244490"/>
    </source>
</evidence>
<dbReference type="AlphaFoldDB" id="A0AAW8APG6"/>
<evidence type="ECO:0000313" key="1">
    <source>
        <dbReference type="EMBL" id="MDP0971372.1"/>
    </source>
</evidence>
<proteinExistence type="predicted"/>
<gene>
    <name evidence="1" type="ORF">Q6294_31005</name>
</gene>
<dbReference type="Proteomes" id="UP001244490">
    <property type="component" value="Unassembled WGS sequence"/>
</dbReference>
<reference evidence="1" key="1">
    <citation type="submission" date="2023-07" db="EMBL/GenBank/DDBJ databases">
        <authorList>
            <person name="Peng Z."/>
        </authorList>
    </citation>
    <scope>NUCLEOTIDE SEQUENCE</scope>
    <source>
        <strain evidence="1">KP219</strain>
    </source>
</reference>
<dbReference type="CDD" id="cd19411">
    <property type="entry name" value="MCP2201-like_sensor"/>
    <property type="match status" value="1"/>
</dbReference>
<accession>A0AAW8APG6</accession>
<organism evidence="1 2">
    <name type="scientific">Klebsiella pneumoniae</name>
    <dbReference type="NCBI Taxonomy" id="573"/>
    <lineage>
        <taxon>Bacteria</taxon>
        <taxon>Pseudomonadati</taxon>
        <taxon>Pseudomonadota</taxon>
        <taxon>Gammaproteobacteria</taxon>
        <taxon>Enterobacterales</taxon>
        <taxon>Enterobacteriaceae</taxon>
        <taxon>Klebsiella/Raoultella group</taxon>
        <taxon>Klebsiella</taxon>
        <taxon>Klebsiella pneumoniae complex</taxon>
    </lineage>
</organism>
<feature type="non-terminal residue" evidence="1">
    <location>
        <position position="1"/>
    </location>
</feature>
<protein>
    <submittedName>
        <fullName evidence="1">Uncharacterized protein</fullName>
    </submittedName>
</protein>
<dbReference type="EMBL" id="JAUUIA010000665">
    <property type="protein sequence ID" value="MDP0971372.1"/>
    <property type="molecule type" value="Genomic_DNA"/>
</dbReference>
<sequence>RLQTEQARRLFADIRQARQPFVETMRQAGDLGLANQGDAARDLIMGRLRSLQTTYFDAVEALVDYQKAQTQATVDGSLRSVAEDGVA</sequence>